<proteinExistence type="predicted"/>
<dbReference type="Proteomes" id="UP001597101">
    <property type="component" value="Unassembled WGS sequence"/>
</dbReference>
<sequence>MSAHRLPTGVTLYALFVDVYREKELLGFIDAAVWEITLKRRVQLCGWRYDYHARPVTPYTDREPLADMASVKSRMGERCN</sequence>
<reference evidence="2" key="1">
    <citation type="journal article" date="2019" name="Int. J. Syst. Evol. Microbiol.">
        <title>The Global Catalogue of Microorganisms (GCM) 10K type strain sequencing project: providing services to taxonomists for standard genome sequencing and annotation.</title>
        <authorList>
            <consortium name="The Broad Institute Genomics Platform"/>
            <consortium name="The Broad Institute Genome Sequencing Center for Infectious Disease"/>
            <person name="Wu L."/>
            <person name="Ma J."/>
        </authorList>
    </citation>
    <scope>NUCLEOTIDE SEQUENCE [LARGE SCALE GENOMIC DNA]</scope>
    <source>
        <strain evidence="2">CCUG 60023</strain>
    </source>
</reference>
<name>A0ABW3FFE3_9HYPH</name>
<protein>
    <submittedName>
        <fullName evidence="1">Uncharacterized protein</fullName>
    </submittedName>
</protein>
<evidence type="ECO:0000313" key="1">
    <source>
        <dbReference type="EMBL" id="MFD0916433.1"/>
    </source>
</evidence>
<gene>
    <name evidence="1" type="ORF">ACFQ14_08445</name>
</gene>
<evidence type="ECO:0000313" key="2">
    <source>
        <dbReference type="Proteomes" id="UP001597101"/>
    </source>
</evidence>
<keyword evidence="2" id="KW-1185">Reference proteome</keyword>
<accession>A0ABW3FFE3</accession>
<dbReference type="EMBL" id="JBHTJV010000005">
    <property type="protein sequence ID" value="MFD0916433.1"/>
    <property type="molecule type" value="Genomic_DNA"/>
</dbReference>
<organism evidence="1 2">
    <name type="scientific">Pseudahrensia aquimaris</name>
    <dbReference type="NCBI Taxonomy" id="744461"/>
    <lineage>
        <taxon>Bacteria</taxon>
        <taxon>Pseudomonadati</taxon>
        <taxon>Pseudomonadota</taxon>
        <taxon>Alphaproteobacteria</taxon>
        <taxon>Hyphomicrobiales</taxon>
        <taxon>Ahrensiaceae</taxon>
        <taxon>Pseudahrensia</taxon>
    </lineage>
</organism>
<dbReference type="RefSeq" id="WP_377212287.1">
    <property type="nucleotide sequence ID" value="NZ_JBHTJV010000005.1"/>
</dbReference>
<comment type="caution">
    <text evidence="1">The sequence shown here is derived from an EMBL/GenBank/DDBJ whole genome shotgun (WGS) entry which is preliminary data.</text>
</comment>